<evidence type="ECO:0000256" key="14">
    <source>
        <dbReference type="ARBA" id="ARBA00036634"/>
    </source>
</evidence>
<feature type="transmembrane region" description="Helical" evidence="16">
    <location>
        <begin position="384"/>
        <end position="402"/>
    </location>
</feature>
<reference evidence="18" key="3">
    <citation type="submission" date="2025-09" db="UniProtKB">
        <authorList>
            <consortium name="Ensembl"/>
        </authorList>
    </citation>
    <scope>IDENTIFICATION</scope>
</reference>
<evidence type="ECO:0000256" key="4">
    <source>
        <dbReference type="ARBA" id="ARBA00022568"/>
    </source>
</evidence>
<keyword evidence="7" id="KW-0677">Repeat</keyword>
<evidence type="ECO:0000256" key="15">
    <source>
        <dbReference type="PROSITE-ProRule" id="PRU00023"/>
    </source>
</evidence>
<dbReference type="AlphaFoldDB" id="H3AJH8"/>
<evidence type="ECO:0000256" key="3">
    <source>
        <dbReference type="ARBA" id="ARBA00022475"/>
    </source>
</evidence>
<evidence type="ECO:0000256" key="5">
    <source>
        <dbReference type="ARBA" id="ARBA00022673"/>
    </source>
</evidence>
<keyword evidence="5" id="KW-0107">Calcium channel</keyword>
<feature type="transmembrane region" description="Helical" evidence="16">
    <location>
        <begin position="300"/>
        <end position="318"/>
    </location>
</feature>
<keyword evidence="8" id="KW-0106">Calcium</keyword>
<dbReference type="InterPro" id="IPR036770">
    <property type="entry name" value="Ankyrin_rpt-contain_sf"/>
</dbReference>
<dbReference type="EMBL" id="AFYH01181408">
    <property type="status" value="NOT_ANNOTATED_CDS"/>
    <property type="molecule type" value="Genomic_DNA"/>
</dbReference>
<dbReference type="Ensembl" id="ENSLACT00000009875.1">
    <property type="protein sequence ID" value="ENSLACP00000009799.1"/>
    <property type="gene ID" value="ENSLACG00000008642.1"/>
</dbReference>
<evidence type="ECO:0000256" key="13">
    <source>
        <dbReference type="ARBA" id="ARBA00023303"/>
    </source>
</evidence>
<evidence type="ECO:0000256" key="7">
    <source>
        <dbReference type="ARBA" id="ARBA00022737"/>
    </source>
</evidence>
<evidence type="ECO:0000256" key="16">
    <source>
        <dbReference type="SAM" id="Phobius"/>
    </source>
</evidence>
<name>H3AJH8_LATCH</name>
<keyword evidence="4" id="KW-0109">Calcium transport</keyword>
<evidence type="ECO:0000256" key="1">
    <source>
        <dbReference type="ARBA" id="ARBA00004651"/>
    </source>
</evidence>
<dbReference type="eggNOG" id="KOG3609">
    <property type="taxonomic scope" value="Eukaryota"/>
</dbReference>
<dbReference type="SUPFAM" id="SSF48403">
    <property type="entry name" value="Ankyrin repeat"/>
    <property type="match status" value="1"/>
</dbReference>
<dbReference type="SMART" id="SM00248">
    <property type="entry name" value="ANK"/>
    <property type="match status" value="4"/>
</dbReference>
<dbReference type="GO" id="GO:0005262">
    <property type="term" value="F:calcium channel activity"/>
    <property type="evidence" value="ECO:0007669"/>
    <property type="project" value="UniProtKB-KW"/>
</dbReference>
<keyword evidence="19" id="KW-1185">Reference proteome</keyword>
<dbReference type="EMBL" id="AFYH01181411">
    <property type="status" value="NOT_ANNOTATED_CDS"/>
    <property type="molecule type" value="Genomic_DNA"/>
</dbReference>
<evidence type="ECO:0000256" key="2">
    <source>
        <dbReference type="ARBA" id="ARBA00022448"/>
    </source>
</evidence>
<evidence type="ECO:0000256" key="6">
    <source>
        <dbReference type="ARBA" id="ARBA00022692"/>
    </source>
</evidence>
<dbReference type="GO" id="GO:0098703">
    <property type="term" value="P:calcium ion import across plasma membrane"/>
    <property type="evidence" value="ECO:0007669"/>
    <property type="project" value="TreeGrafter"/>
</dbReference>
<sequence>QINLQLLKLLLENGANINTTDKFGQTALHQVAYTWHPDIAKFLIDREANVNKKDDLGVTPLHVAAAVNYDEMVVFLLEHGGEIKVFLATLFFFKFSADINAKTIGELQTPAHYAAKYDAVLSIKALFGYDAKITDARDSKDRTPLQLAAELDRSEAARLLLELGADAGVQDHSGQSCLTPMIVNMPPVAYLALDQFHMKDRANRKQYFFLNCLVPQKSDSEENSQAKPPLEVIVQYRQLDLIMHPVVQKLIEIKWKKIGIKGITILLTLNLIFIIIWTILGIASSLLRTEEEPYKLPEDSWRIVLAVIAIGLLIYQIVDEITEIAASKKKFKRWKEWRKNELLKDESFCHPRWPQEKVYLKKVIDELETMQPTYLRDFWNIFDWIVYVLLFAVIATHIADVIVMDKFIVFVLFHNDLLFQVGNSAFPFRSLAHKKCLDIFLFVCSTFGGLFLVTMPLLLARLKKKLFFSIHQVLGPFIVMLGKIVFDIFKFLFLYGEFYIPYACAFWIAFGGLVNNMETVPQMLFTVFRITLVDDYGFDDMYAVDPVMAYLLCGTFLGLSAVLCINLLIALLSDTFQRVYDNATANAAMQQASILLQLEESLRAGAKKKLREYIYSSCSPLALFFDDDLTIDQEEDLKKVTFQI</sequence>
<dbReference type="PANTHER" id="PTHR10582:SF33">
    <property type="entry name" value="TRANSIENT RECEPTOR POTENTIAL CHANNEL PYREXIA"/>
    <property type="match status" value="1"/>
</dbReference>
<evidence type="ECO:0000256" key="9">
    <source>
        <dbReference type="ARBA" id="ARBA00022989"/>
    </source>
</evidence>
<keyword evidence="2" id="KW-0813">Transport</keyword>
<reference evidence="18" key="2">
    <citation type="submission" date="2025-08" db="UniProtKB">
        <authorList>
            <consortium name="Ensembl"/>
        </authorList>
    </citation>
    <scope>IDENTIFICATION</scope>
</reference>
<dbReference type="PROSITE" id="PS50088">
    <property type="entry name" value="ANK_REPEAT"/>
    <property type="match status" value="4"/>
</dbReference>
<feature type="transmembrane region" description="Helical" evidence="16">
    <location>
        <begin position="258"/>
        <end position="280"/>
    </location>
</feature>
<dbReference type="EMBL" id="AFYH01181410">
    <property type="status" value="NOT_ANNOTATED_CDS"/>
    <property type="molecule type" value="Genomic_DNA"/>
</dbReference>
<feature type="domain" description="Ion transport" evidence="17">
    <location>
        <begin position="303"/>
        <end position="582"/>
    </location>
</feature>
<dbReference type="eggNOG" id="KOG0504">
    <property type="taxonomic scope" value="Eukaryota"/>
</dbReference>
<dbReference type="GO" id="GO:0005886">
    <property type="term" value="C:plasma membrane"/>
    <property type="evidence" value="ECO:0007669"/>
    <property type="project" value="UniProtKB-SubCell"/>
</dbReference>
<keyword evidence="3" id="KW-1003">Cell membrane</keyword>
<keyword evidence="6 16" id="KW-0812">Transmembrane</keyword>
<protein>
    <recommendedName>
        <fullName evidence="17">Ion transport domain-containing protein</fullName>
    </recommendedName>
</protein>
<keyword evidence="13" id="KW-0407">Ion channel</keyword>
<evidence type="ECO:0000256" key="12">
    <source>
        <dbReference type="ARBA" id="ARBA00023136"/>
    </source>
</evidence>
<evidence type="ECO:0000313" key="19">
    <source>
        <dbReference type="Proteomes" id="UP000008672"/>
    </source>
</evidence>
<dbReference type="EMBL" id="AFYH01181412">
    <property type="status" value="NOT_ANNOTATED_CDS"/>
    <property type="molecule type" value="Genomic_DNA"/>
</dbReference>
<feature type="repeat" description="ANK" evidence="15">
    <location>
        <begin position="23"/>
        <end position="55"/>
    </location>
</feature>
<evidence type="ECO:0000259" key="17">
    <source>
        <dbReference type="Pfam" id="PF00520"/>
    </source>
</evidence>
<dbReference type="Pfam" id="PF12796">
    <property type="entry name" value="Ank_2"/>
    <property type="match status" value="2"/>
</dbReference>
<keyword evidence="10 15" id="KW-0040">ANK repeat</keyword>
<feature type="repeat" description="ANK" evidence="15">
    <location>
        <begin position="56"/>
        <end position="88"/>
    </location>
</feature>
<feature type="transmembrane region" description="Helical" evidence="16">
    <location>
        <begin position="493"/>
        <end position="514"/>
    </location>
</feature>
<dbReference type="Pfam" id="PF00520">
    <property type="entry name" value="Ion_trans"/>
    <property type="match status" value="1"/>
</dbReference>
<dbReference type="OMA" id="WHTDIAL"/>
<proteinExistence type="predicted"/>
<feature type="transmembrane region" description="Helical" evidence="16">
    <location>
        <begin position="547"/>
        <end position="572"/>
    </location>
</feature>
<feature type="transmembrane region" description="Helical" evidence="16">
    <location>
        <begin position="466"/>
        <end position="486"/>
    </location>
</feature>
<evidence type="ECO:0000256" key="10">
    <source>
        <dbReference type="ARBA" id="ARBA00023043"/>
    </source>
</evidence>
<dbReference type="InterPro" id="IPR024862">
    <property type="entry name" value="TRPV"/>
</dbReference>
<dbReference type="PROSITE" id="PS50297">
    <property type="entry name" value="ANK_REP_REGION"/>
    <property type="match status" value="3"/>
</dbReference>
<accession>H3AJH8</accession>
<keyword evidence="11" id="KW-0406">Ion transport</keyword>
<dbReference type="EMBL" id="AFYH01181413">
    <property type="status" value="NOT_ANNOTATED_CDS"/>
    <property type="molecule type" value="Genomic_DNA"/>
</dbReference>
<reference evidence="19" key="1">
    <citation type="submission" date="2011-08" db="EMBL/GenBank/DDBJ databases">
        <title>The draft genome of Latimeria chalumnae.</title>
        <authorList>
            <person name="Di Palma F."/>
            <person name="Alfoldi J."/>
            <person name="Johnson J."/>
            <person name="Berlin A."/>
            <person name="Gnerre S."/>
            <person name="Jaffe D."/>
            <person name="MacCallum I."/>
            <person name="Young S."/>
            <person name="Walker B.J."/>
            <person name="Lander E."/>
            <person name="Lindblad-Toh K."/>
        </authorList>
    </citation>
    <scope>NUCLEOTIDE SEQUENCE [LARGE SCALE GENOMIC DNA]</scope>
    <source>
        <strain evidence="19">Wild caught</strain>
    </source>
</reference>
<evidence type="ECO:0000256" key="8">
    <source>
        <dbReference type="ARBA" id="ARBA00022837"/>
    </source>
</evidence>
<comment type="subcellular location">
    <subcellularLocation>
        <location evidence="1">Cell membrane</location>
        <topology evidence="1">Multi-pass membrane protein</topology>
    </subcellularLocation>
</comment>
<feature type="repeat" description="ANK" evidence="15">
    <location>
        <begin position="1"/>
        <end position="22"/>
    </location>
</feature>
<keyword evidence="12 16" id="KW-0472">Membrane</keyword>
<dbReference type="Gene3D" id="1.10.287.70">
    <property type="match status" value="1"/>
</dbReference>
<dbReference type="InterPro" id="IPR002110">
    <property type="entry name" value="Ankyrin_rpt"/>
</dbReference>
<dbReference type="STRING" id="7897.ENSLACP00000009799"/>
<dbReference type="HOGENOM" id="CLU_018560_0_0_1"/>
<dbReference type="InParanoid" id="H3AJH8"/>
<comment type="catalytic activity">
    <reaction evidence="14">
        <text>Ca(2+)(in) = Ca(2+)(out)</text>
        <dbReference type="Rhea" id="RHEA:29671"/>
        <dbReference type="ChEBI" id="CHEBI:29108"/>
    </reaction>
</comment>
<dbReference type="PANTHER" id="PTHR10582">
    <property type="entry name" value="TRANSIENT RECEPTOR POTENTIAL ION CHANNEL PROTEIN"/>
    <property type="match status" value="1"/>
</dbReference>
<dbReference type="Gene3D" id="1.25.40.20">
    <property type="entry name" value="Ankyrin repeat-containing domain"/>
    <property type="match status" value="2"/>
</dbReference>
<dbReference type="GeneTree" id="ENSGT00910000144630"/>
<dbReference type="InterPro" id="IPR005821">
    <property type="entry name" value="Ion_trans_dom"/>
</dbReference>
<dbReference type="Proteomes" id="UP000008672">
    <property type="component" value="Unassembled WGS sequence"/>
</dbReference>
<organism evidence="18 19">
    <name type="scientific">Latimeria chalumnae</name>
    <name type="common">Coelacanth</name>
    <dbReference type="NCBI Taxonomy" id="7897"/>
    <lineage>
        <taxon>Eukaryota</taxon>
        <taxon>Metazoa</taxon>
        <taxon>Chordata</taxon>
        <taxon>Craniata</taxon>
        <taxon>Vertebrata</taxon>
        <taxon>Euteleostomi</taxon>
        <taxon>Coelacanthiformes</taxon>
        <taxon>Coelacanthidae</taxon>
        <taxon>Latimeria</taxon>
    </lineage>
</organism>
<feature type="repeat" description="ANK" evidence="15">
    <location>
        <begin position="140"/>
        <end position="172"/>
    </location>
</feature>
<keyword evidence="9 16" id="KW-1133">Transmembrane helix</keyword>
<feature type="transmembrane region" description="Helical" evidence="16">
    <location>
        <begin position="440"/>
        <end position="460"/>
    </location>
</feature>
<evidence type="ECO:0000313" key="18">
    <source>
        <dbReference type="Ensembl" id="ENSLACP00000009799.1"/>
    </source>
</evidence>
<evidence type="ECO:0000256" key="11">
    <source>
        <dbReference type="ARBA" id="ARBA00023065"/>
    </source>
</evidence>
<dbReference type="EMBL" id="AFYH01181409">
    <property type="status" value="NOT_ANNOTATED_CDS"/>
    <property type="molecule type" value="Genomic_DNA"/>
</dbReference>